<dbReference type="Proteomes" id="UP001597131">
    <property type="component" value="Unassembled WGS sequence"/>
</dbReference>
<feature type="transmembrane region" description="Helical" evidence="7">
    <location>
        <begin position="94"/>
        <end position="114"/>
    </location>
</feature>
<evidence type="ECO:0000256" key="1">
    <source>
        <dbReference type="ARBA" id="ARBA00004651"/>
    </source>
</evidence>
<feature type="transmembrane region" description="Helical" evidence="7">
    <location>
        <begin position="147"/>
        <end position="166"/>
    </location>
</feature>
<proteinExistence type="inferred from homology"/>
<sequence>MQYYIRKYKEEFFRYLRSTDFSKALVLTTAIAIPVWIFSELGNFEVGTAIAMGCLLSSPSDVSGSLKHKIYGVLFAAALGGVSMILAGYAAFSLWFLIPVIGILVFGISYLSVFGFRASLVTFSGLLAIVLSFAGLSSTIEIWQKGLLIMLGGAWYLGLSLVWYFIYPSHQAEQLLAQCMELTGKYLKIRSKILYRVVDRDELQKQLFQLQTELNAQHESLRAVLISPGKNSANSNYLRKRLLVLIELIDMLELAMANPVDYSKMDEFLKLKSEEIKVFSDLTFYMGQELEKMGLAIDKKSKLSALELDRFLSRAQNSLDKLIESSKNEDQEIILFLKNLLDYQEKQIQKINGIYRLLTNIETNKKMFVSTKEASRFITPQDYDLNILSDNFHFNSPVFRHALRLALVVLIGFAIGSIFSFQNAYWILLTIVVIMRPNYGLTKQRIKQRIIGTLIGGGIAIGIVYITRNPVLYAILGLGSLTLAFSLIQRNYRTAAIFITLSIVFIYALLQPDVLEVIKFRVIDTLVGAGLAGLGNILLWPAWEAQGIKEVIKSSIAANRKYLKEIDQFYHQKGELPTSYKLARKKAFLEMGNLSGSFQRMKLEPKSRQKEASELYELVGLNQTFLSALASLGTYIRNHKTTKASENFEAFTERITEHLENAEKILGDETIPDEAGMDKTIKASKALEKTYKKLVLKRQAALKNGENLIDNDTELRLQEAQLVKSQLQWLLDISEDLERIISQVKFR</sequence>
<evidence type="ECO:0000256" key="7">
    <source>
        <dbReference type="SAM" id="Phobius"/>
    </source>
</evidence>
<feature type="transmembrane region" description="Helical" evidence="7">
    <location>
        <begin position="446"/>
        <end position="465"/>
    </location>
</feature>
<feature type="domain" description="Integral membrane protein YccS N-terminal" evidence="8">
    <location>
        <begin position="83"/>
        <end position="342"/>
    </location>
</feature>
<comment type="caution">
    <text evidence="10">The sequence shown here is derived from an EMBL/GenBank/DDBJ whole genome shotgun (WGS) entry which is preliminary data.</text>
</comment>
<dbReference type="RefSeq" id="WP_380744950.1">
    <property type="nucleotide sequence ID" value="NZ_JBHTLI010000001.1"/>
</dbReference>
<dbReference type="EMBL" id="JBHTLI010000001">
    <property type="protein sequence ID" value="MFD1095864.1"/>
    <property type="molecule type" value="Genomic_DNA"/>
</dbReference>
<keyword evidence="5 7" id="KW-0472">Membrane</keyword>
<keyword evidence="2" id="KW-1003">Cell membrane</keyword>
<comment type="similarity">
    <text evidence="6">Belongs to the YccS/YhfK family.</text>
</comment>
<feature type="domain" description="Integral membrane bound transporter" evidence="9">
    <location>
        <begin position="412"/>
        <end position="532"/>
    </location>
</feature>
<evidence type="ECO:0000313" key="11">
    <source>
        <dbReference type="Proteomes" id="UP001597131"/>
    </source>
</evidence>
<gene>
    <name evidence="10" type="ORF">ACFQ3Q_08895</name>
</gene>
<evidence type="ECO:0000259" key="8">
    <source>
        <dbReference type="Pfam" id="PF12805"/>
    </source>
</evidence>
<organism evidence="10 11">
    <name type="scientific">Salegentibacter chungangensis</name>
    <dbReference type="NCBI Taxonomy" id="1335724"/>
    <lineage>
        <taxon>Bacteria</taxon>
        <taxon>Pseudomonadati</taxon>
        <taxon>Bacteroidota</taxon>
        <taxon>Flavobacteriia</taxon>
        <taxon>Flavobacteriales</taxon>
        <taxon>Flavobacteriaceae</taxon>
        <taxon>Salegentibacter</taxon>
    </lineage>
</organism>
<accession>A0ABW3NSE6</accession>
<feature type="transmembrane region" description="Helical" evidence="7">
    <location>
        <begin position="70"/>
        <end position="87"/>
    </location>
</feature>
<evidence type="ECO:0000259" key="9">
    <source>
        <dbReference type="Pfam" id="PF13515"/>
    </source>
</evidence>
<dbReference type="InterPro" id="IPR032692">
    <property type="entry name" value="YccS_N"/>
</dbReference>
<feature type="transmembrane region" description="Helical" evidence="7">
    <location>
        <begin position="120"/>
        <end position="140"/>
    </location>
</feature>
<evidence type="ECO:0000256" key="3">
    <source>
        <dbReference type="ARBA" id="ARBA00022692"/>
    </source>
</evidence>
<keyword evidence="3 7" id="KW-0812">Transmembrane</keyword>
<evidence type="ECO:0000313" key="10">
    <source>
        <dbReference type="EMBL" id="MFD1095864.1"/>
    </source>
</evidence>
<dbReference type="PANTHER" id="PTHR30509:SF8">
    <property type="entry name" value="INNER MEMBRANE PROTEIN YCCS"/>
    <property type="match status" value="1"/>
</dbReference>
<feature type="transmembrane region" description="Helical" evidence="7">
    <location>
        <begin position="471"/>
        <end position="488"/>
    </location>
</feature>
<comment type="subcellular location">
    <subcellularLocation>
        <location evidence="1">Cell membrane</location>
        <topology evidence="1">Multi-pass membrane protein</topology>
    </subcellularLocation>
</comment>
<dbReference type="Pfam" id="PF12805">
    <property type="entry name" value="FUSC-like"/>
    <property type="match status" value="1"/>
</dbReference>
<evidence type="ECO:0000256" key="5">
    <source>
        <dbReference type="ARBA" id="ARBA00023136"/>
    </source>
</evidence>
<dbReference type="InterPro" id="IPR049453">
    <property type="entry name" value="Memb_transporter_dom"/>
</dbReference>
<evidence type="ECO:0000256" key="6">
    <source>
        <dbReference type="ARBA" id="ARBA00043993"/>
    </source>
</evidence>
<feature type="transmembrane region" description="Helical" evidence="7">
    <location>
        <begin position="21"/>
        <end position="39"/>
    </location>
</feature>
<dbReference type="Pfam" id="PF13515">
    <property type="entry name" value="FUSC_2"/>
    <property type="match status" value="1"/>
</dbReference>
<dbReference type="PANTHER" id="PTHR30509">
    <property type="entry name" value="P-HYDROXYBENZOIC ACID EFFLUX PUMP SUBUNIT-RELATED"/>
    <property type="match status" value="1"/>
</dbReference>
<evidence type="ECO:0000256" key="2">
    <source>
        <dbReference type="ARBA" id="ARBA00022475"/>
    </source>
</evidence>
<protein>
    <submittedName>
        <fullName evidence="10">FUSC family membrane protein</fullName>
    </submittedName>
</protein>
<name>A0ABW3NSE6_9FLAO</name>
<feature type="transmembrane region" description="Helical" evidence="7">
    <location>
        <begin position="495"/>
        <end position="510"/>
    </location>
</feature>
<feature type="transmembrane region" description="Helical" evidence="7">
    <location>
        <begin position="405"/>
        <end position="434"/>
    </location>
</feature>
<keyword evidence="11" id="KW-1185">Reference proteome</keyword>
<keyword evidence="4 7" id="KW-1133">Transmembrane helix</keyword>
<reference evidence="11" key="1">
    <citation type="journal article" date="2019" name="Int. J. Syst. Evol. Microbiol.">
        <title>The Global Catalogue of Microorganisms (GCM) 10K type strain sequencing project: providing services to taxonomists for standard genome sequencing and annotation.</title>
        <authorList>
            <consortium name="The Broad Institute Genomics Platform"/>
            <consortium name="The Broad Institute Genome Sequencing Center for Infectious Disease"/>
            <person name="Wu L."/>
            <person name="Ma J."/>
        </authorList>
    </citation>
    <scope>NUCLEOTIDE SEQUENCE [LARGE SCALE GENOMIC DNA]</scope>
    <source>
        <strain evidence="11">CCUG 64793</strain>
    </source>
</reference>
<evidence type="ECO:0000256" key="4">
    <source>
        <dbReference type="ARBA" id="ARBA00022989"/>
    </source>
</evidence>